<dbReference type="Pfam" id="PF10536">
    <property type="entry name" value="PMD"/>
    <property type="match status" value="1"/>
</dbReference>
<feature type="domain" description="Aminotransferase-like plant mobile" evidence="1">
    <location>
        <begin position="14"/>
        <end position="90"/>
    </location>
</feature>
<organism evidence="2">
    <name type="scientific">Nicotiana tabacum</name>
    <name type="common">Common tobacco</name>
    <dbReference type="NCBI Taxonomy" id="4097"/>
    <lineage>
        <taxon>Eukaryota</taxon>
        <taxon>Viridiplantae</taxon>
        <taxon>Streptophyta</taxon>
        <taxon>Embryophyta</taxon>
        <taxon>Tracheophyta</taxon>
        <taxon>Spermatophyta</taxon>
        <taxon>Magnoliopsida</taxon>
        <taxon>eudicotyledons</taxon>
        <taxon>Gunneridae</taxon>
        <taxon>Pentapetalae</taxon>
        <taxon>asterids</taxon>
        <taxon>lamiids</taxon>
        <taxon>Solanales</taxon>
        <taxon>Solanaceae</taxon>
        <taxon>Nicotianoideae</taxon>
        <taxon>Nicotianeae</taxon>
        <taxon>Nicotiana</taxon>
    </lineage>
</organism>
<sequence>MDVEITDDSLPEDIDRHTRLMMMLMFGGVLFPNTSGNLVSLRFLHHLEQLDDLPGYNLGAAILGYLYRQICRACMGTQRDVAEFLPMLQFQPPLPPIAPDAPPPPFLPLAWRWVDKRGYGREVEA</sequence>
<evidence type="ECO:0000313" key="2">
    <source>
        <dbReference type="RefSeq" id="XP_016467556.1"/>
    </source>
</evidence>
<dbReference type="InterPro" id="IPR044824">
    <property type="entry name" value="MAIN-like"/>
</dbReference>
<dbReference type="PaxDb" id="4097-A0A1S3ZT17"/>
<gene>
    <name evidence="2" type="primary">LOC107790167</name>
</gene>
<proteinExistence type="predicted"/>
<evidence type="ECO:0000259" key="1">
    <source>
        <dbReference type="Pfam" id="PF10536"/>
    </source>
</evidence>
<name>A0A1S3ZT17_TOBAC</name>
<dbReference type="GO" id="GO:0010073">
    <property type="term" value="P:meristem maintenance"/>
    <property type="evidence" value="ECO:0007669"/>
    <property type="project" value="InterPro"/>
</dbReference>
<dbReference type="AlphaFoldDB" id="A0A1S3ZT17"/>
<dbReference type="PANTHER" id="PTHR46033">
    <property type="entry name" value="PROTEIN MAIN-LIKE 2"/>
    <property type="match status" value="1"/>
</dbReference>
<dbReference type="RefSeq" id="XP_016467556.1">
    <property type="nucleotide sequence ID" value="XM_016612070.1"/>
</dbReference>
<protein>
    <recommendedName>
        <fullName evidence="1">Aminotransferase-like plant mobile domain-containing protein</fullName>
    </recommendedName>
</protein>
<dbReference type="InterPro" id="IPR019557">
    <property type="entry name" value="AminoTfrase-like_pln_mobile"/>
</dbReference>
<accession>A0A1S3ZT17</accession>
<reference evidence="2" key="1">
    <citation type="submission" date="2025-08" db="UniProtKB">
        <authorList>
            <consortium name="RefSeq"/>
        </authorList>
    </citation>
    <scope>IDENTIFICATION</scope>
</reference>
<dbReference type="OrthoDB" id="1716420at2759"/>
<dbReference type="PANTHER" id="PTHR46033:SF8">
    <property type="entry name" value="PROTEIN MAINTENANCE OF MERISTEMS-LIKE"/>
    <property type="match status" value="1"/>
</dbReference>
<dbReference type="KEGG" id="nta:107790167"/>